<sequence>MQLAVSTVIFALREPDRRAVRRASAEDSRPILSLPLVCRVRDPYDGYWALPGGPLRAYEGLTEAAARTLEETTGLRSAYLEQLYAFGDPDRSMLDTTDTTHTPGAADTRAAGTPERTASDRERVVSIVYWALVGQEEAARARVSQNVRWLAADTLPTLAFDHNLIVDYALWRLRTKVEYSRIAHAFLGETFTLKELREVHELVLDRTLDPANFRRQVEASDAVVPTDSFRTGGRHRPARLYRYNTAIAPVDLGPLATTTTAPTTPEPTTPAMRSSR</sequence>
<dbReference type="InterPro" id="IPR015797">
    <property type="entry name" value="NUDIX_hydrolase-like_dom_sf"/>
</dbReference>
<dbReference type="InterPro" id="IPR000086">
    <property type="entry name" value="NUDIX_hydrolase_dom"/>
</dbReference>
<dbReference type="Proteomes" id="UP000593758">
    <property type="component" value="Chromosome"/>
</dbReference>
<feature type="domain" description="Nudix hydrolase" evidence="2">
    <location>
        <begin position="36"/>
        <end position="155"/>
    </location>
</feature>
<accession>A0A7M1SY51</accession>
<dbReference type="EMBL" id="CP063169">
    <property type="protein sequence ID" value="QOR71672.1"/>
    <property type="molecule type" value="Genomic_DNA"/>
</dbReference>
<evidence type="ECO:0000259" key="3">
    <source>
        <dbReference type="Pfam" id="PF21906"/>
    </source>
</evidence>
<evidence type="ECO:0000256" key="1">
    <source>
        <dbReference type="SAM" id="MobiDB-lite"/>
    </source>
</evidence>
<feature type="region of interest" description="Disordered" evidence="1">
    <location>
        <begin position="91"/>
        <end position="117"/>
    </location>
</feature>
<dbReference type="PANTHER" id="PTHR43736:SF4">
    <property type="entry name" value="SLR1690 PROTEIN"/>
    <property type="match status" value="1"/>
</dbReference>
<dbReference type="CDD" id="cd18873">
    <property type="entry name" value="NUDIX_NadM_like"/>
    <property type="match status" value="1"/>
</dbReference>
<dbReference type="PANTHER" id="PTHR43736">
    <property type="entry name" value="ADP-RIBOSE PYROPHOSPHATASE"/>
    <property type="match status" value="1"/>
</dbReference>
<evidence type="ECO:0000313" key="5">
    <source>
        <dbReference type="Proteomes" id="UP000593758"/>
    </source>
</evidence>
<evidence type="ECO:0000313" key="4">
    <source>
        <dbReference type="EMBL" id="QOR71672.1"/>
    </source>
</evidence>
<reference evidence="4 5" key="1">
    <citation type="submission" date="2020-10" db="EMBL/GenBank/DDBJ databases">
        <title>Haloactinobacterium sp. RN3S43, a bacterium isolated from saline soil.</title>
        <authorList>
            <person name="Sun J.-Q."/>
        </authorList>
    </citation>
    <scope>NUCLEOTIDE SEQUENCE [LARGE SCALE GENOMIC DNA]</scope>
    <source>
        <strain evidence="4 5">RN3S43</strain>
    </source>
</reference>
<dbReference type="InterPro" id="IPR036388">
    <property type="entry name" value="WH-like_DNA-bd_sf"/>
</dbReference>
<keyword evidence="5" id="KW-1185">Reference proteome</keyword>
<protein>
    <submittedName>
        <fullName evidence="4">NUDIX hydrolase</fullName>
    </submittedName>
</protein>
<dbReference type="KEGG" id="halt:IM660_05170"/>
<proteinExistence type="predicted"/>
<evidence type="ECO:0000259" key="2">
    <source>
        <dbReference type="Pfam" id="PF00293"/>
    </source>
</evidence>
<organism evidence="4 5">
    <name type="scientific">Ruania alkalisoli</name>
    <dbReference type="NCBI Taxonomy" id="2779775"/>
    <lineage>
        <taxon>Bacteria</taxon>
        <taxon>Bacillati</taxon>
        <taxon>Actinomycetota</taxon>
        <taxon>Actinomycetes</taxon>
        <taxon>Micrococcales</taxon>
        <taxon>Ruaniaceae</taxon>
        <taxon>Ruania</taxon>
    </lineage>
</organism>
<dbReference type="Gene3D" id="1.10.10.10">
    <property type="entry name" value="Winged helix-like DNA-binding domain superfamily/Winged helix DNA-binding domain"/>
    <property type="match status" value="1"/>
</dbReference>
<gene>
    <name evidence="4" type="ORF">IM660_05170</name>
</gene>
<dbReference type="RefSeq" id="WP_193498327.1">
    <property type="nucleotide sequence ID" value="NZ_CP063169.1"/>
</dbReference>
<dbReference type="InterPro" id="IPR054105">
    <property type="entry name" value="WHD_NrtR"/>
</dbReference>
<keyword evidence="4" id="KW-0378">Hydrolase</keyword>
<name>A0A7M1SY51_9MICO</name>
<dbReference type="Pfam" id="PF00293">
    <property type="entry name" value="NUDIX"/>
    <property type="match status" value="1"/>
</dbReference>
<feature type="region of interest" description="Disordered" evidence="1">
    <location>
        <begin position="254"/>
        <end position="276"/>
    </location>
</feature>
<dbReference type="SUPFAM" id="SSF55811">
    <property type="entry name" value="Nudix"/>
    <property type="match status" value="1"/>
</dbReference>
<dbReference type="Gene3D" id="3.90.79.10">
    <property type="entry name" value="Nucleoside Triphosphate Pyrophosphohydrolase"/>
    <property type="match status" value="1"/>
</dbReference>
<dbReference type="InterPro" id="IPR036390">
    <property type="entry name" value="WH_DNA-bd_sf"/>
</dbReference>
<dbReference type="SUPFAM" id="SSF46785">
    <property type="entry name" value="Winged helix' DNA-binding domain"/>
    <property type="match status" value="1"/>
</dbReference>
<dbReference type="GO" id="GO:0016787">
    <property type="term" value="F:hydrolase activity"/>
    <property type="evidence" value="ECO:0007669"/>
    <property type="project" value="UniProtKB-KW"/>
</dbReference>
<dbReference type="AlphaFoldDB" id="A0A7M1SY51"/>
<dbReference type="Pfam" id="PF21906">
    <property type="entry name" value="WHD_NrtR"/>
    <property type="match status" value="1"/>
</dbReference>
<feature type="domain" description="NrtR DNA-binding winged helix" evidence="3">
    <location>
        <begin position="186"/>
        <end position="242"/>
    </location>
</feature>